<evidence type="ECO:0000313" key="3">
    <source>
        <dbReference type="EMBL" id="MBT1685768.1"/>
    </source>
</evidence>
<dbReference type="AlphaFoldDB" id="A0AAP2D5J3"/>
<name>A0AAP2D5J3_9BACT</name>
<reference evidence="3 4" key="1">
    <citation type="submission" date="2021-05" db="EMBL/GenBank/DDBJ databases">
        <title>A Polyphasic approach of four new species of the genus Ohtaekwangia: Ohtaekwangia histidinii sp. nov., Ohtaekwangia cretensis sp. nov., Ohtaekwangia indiensis sp. nov., Ohtaekwangia reichenbachii sp. nov. from diverse environment.</title>
        <authorList>
            <person name="Octaviana S."/>
        </authorList>
    </citation>
    <scope>NUCLEOTIDE SEQUENCE [LARGE SCALE GENOMIC DNA]</scope>
    <source>
        <strain evidence="3 4">PWU37</strain>
    </source>
</reference>
<dbReference type="Proteomes" id="UP001319180">
    <property type="component" value="Unassembled WGS sequence"/>
</dbReference>
<evidence type="ECO:0000259" key="2">
    <source>
        <dbReference type="Pfam" id="PF16403"/>
    </source>
</evidence>
<feature type="chain" id="PRO_5042845871" evidence="1">
    <location>
        <begin position="21"/>
        <end position="216"/>
    </location>
</feature>
<dbReference type="RefSeq" id="WP_254089020.1">
    <property type="nucleotide sequence ID" value="NZ_JAHESC010000004.1"/>
</dbReference>
<gene>
    <name evidence="3" type="ORF">KK078_04335</name>
</gene>
<dbReference type="InterPro" id="IPR032179">
    <property type="entry name" value="Cry22Aa_Ig-like"/>
</dbReference>
<dbReference type="Gene3D" id="2.60.40.10">
    <property type="entry name" value="Immunoglobulins"/>
    <property type="match status" value="1"/>
</dbReference>
<keyword evidence="1" id="KW-0732">Signal</keyword>
<feature type="signal peptide" evidence="1">
    <location>
        <begin position="1"/>
        <end position="20"/>
    </location>
</feature>
<dbReference type="PROSITE" id="PS51257">
    <property type="entry name" value="PROKAR_LIPOPROTEIN"/>
    <property type="match status" value="1"/>
</dbReference>
<proteinExistence type="predicted"/>
<keyword evidence="4" id="KW-1185">Reference proteome</keyword>
<protein>
    <submittedName>
        <fullName evidence="3">DUF5011 domain-containing protein</fullName>
    </submittedName>
</protein>
<accession>A0AAP2D5J3</accession>
<comment type="caution">
    <text evidence="3">The sequence shown here is derived from an EMBL/GenBank/DDBJ whole genome shotgun (WGS) entry which is preliminary data.</text>
</comment>
<dbReference type="Pfam" id="PF16403">
    <property type="entry name" value="Bact_surface_Ig-like"/>
    <property type="match status" value="1"/>
</dbReference>
<evidence type="ECO:0000256" key="1">
    <source>
        <dbReference type="SAM" id="SignalP"/>
    </source>
</evidence>
<sequence>MKHRFYIVSALFLAVALLYGCDEESTGGVSKITYYAEITLTGDQWNSIPQGGTWTEPGVKATEEGAEIEVTTGGDVVNPNVPGVYVIEYTAVNRDGFPATQYRYVGVISPDVAGSDLTGKYKRDAGDQGISTVTKVAGKANLYQTDNIGGVKEPGPATTVNFYHYAPGVLGVPYQLVAGNPFYAQNATVEADGSAYHWVVINPGYGTALRNFNKQK</sequence>
<organism evidence="3 4">
    <name type="scientific">Dawidia soli</name>
    <dbReference type="NCBI Taxonomy" id="2782352"/>
    <lineage>
        <taxon>Bacteria</taxon>
        <taxon>Pseudomonadati</taxon>
        <taxon>Bacteroidota</taxon>
        <taxon>Cytophagia</taxon>
        <taxon>Cytophagales</taxon>
        <taxon>Chryseotaleaceae</taxon>
        <taxon>Dawidia</taxon>
    </lineage>
</organism>
<feature type="domain" description="Pesticidal crystal protein Cry22Aa Ig-like" evidence="2">
    <location>
        <begin position="38"/>
        <end position="107"/>
    </location>
</feature>
<evidence type="ECO:0000313" key="4">
    <source>
        <dbReference type="Proteomes" id="UP001319180"/>
    </source>
</evidence>
<dbReference type="InterPro" id="IPR013783">
    <property type="entry name" value="Ig-like_fold"/>
</dbReference>
<dbReference type="EMBL" id="JAHESC010000004">
    <property type="protein sequence ID" value="MBT1685768.1"/>
    <property type="molecule type" value="Genomic_DNA"/>
</dbReference>